<protein>
    <recommendedName>
        <fullName evidence="2">Retrotransposon gag domain-containing protein</fullName>
    </recommendedName>
</protein>
<evidence type="ECO:0000313" key="3">
    <source>
        <dbReference type="EMBL" id="KAK4265564.1"/>
    </source>
</evidence>
<evidence type="ECO:0000259" key="2">
    <source>
        <dbReference type="Pfam" id="PF03732"/>
    </source>
</evidence>
<dbReference type="Proteomes" id="UP001293593">
    <property type="component" value="Unassembled WGS sequence"/>
</dbReference>
<reference evidence="3" key="1">
    <citation type="submission" date="2023-10" db="EMBL/GenBank/DDBJ databases">
        <title>Chromosome-level genome of the transformable northern wattle, Acacia crassicarpa.</title>
        <authorList>
            <person name="Massaro I."/>
            <person name="Sinha N.R."/>
            <person name="Poethig S."/>
            <person name="Leichty A.R."/>
        </authorList>
    </citation>
    <scope>NUCLEOTIDE SEQUENCE</scope>
    <source>
        <strain evidence="3">Acra3RX</strain>
        <tissue evidence="3">Leaf</tissue>
    </source>
</reference>
<sequence length="292" mass="32945">MAEGTRFKKLEELLAETNDRLETRLQEVSTQANTRMDYLSNQTTLITDQLQTLSTNINALAERVNQAPRPPPPLPPPPNNPLLPPPQPRPFKLDFPCFDGNDPRGWIFKATQFFNFHQTPPPQHLQIASFHMDGPALTWYQWTFHNNPFHTWDVFTQSLENRFGDSPYTSHMGALAKLTQTSTVSIYVTEYEALANRTTDLPTPFLLHNFVSGLQPHIRREVQALRPTTIIEAQGLAKLQEEKLADLPSPSILPPPYTPQPRLALPSPPSPHQPLLLLAPPSRTSPPLITKP</sequence>
<dbReference type="EMBL" id="JAWXYG010000008">
    <property type="protein sequence ID" value="KAK4265564.1"/>
    <property type="molecule type" value="Genomic_DNA"/>
</dbReference>
<proteinExistence type="predicted"/>
<dbReference type="Pfam" id="PF03732">
    <property type="entry name" value="Retrotrans_gag"/>
    <property type="match status" value="1"/>
</dbReference>
<feature type="compositionally biased region" description="Pro residues" evidence="1">
    <location>
        <begin position="68"/>
        <end position="88"/>
    </location>
</feature>
<keyword evidence="4" id="KW-1185">Reference proteome</keyword>
<feature type="compositionally biased region" description="Low complexity" evidence="1">
    <location>
        <begin position="273"/>
        <end position="282"/>
    </location>
</feature>
<evidence type="ECO:0000256" key="1">
    <source>
        <dbReference type="SAM" id="MobiDB-lite"/>
    </source>
</evidence>
<comment type="caution">
    <text evidence="3">The sequence shown here is derived from an EMBL/GenBank/DDBJ whole genome shotgun (WGS) entry which is preliminary data.</text>
</comment>
<dbReference type="AlphaFoldDB" id="A0AAE1K4P6"/>
<feature type="region of interest" description="Disordered" evidence="1">
    <location>
        <begin position="65"/>
        <end position="88"/>
    </location>
</feature>
<feature type="domain" description="Retrotransposon gag" evidence="2">
    <location>
        <begin position="126"/>
        <end position="216"/>
    </location>
</feature>
<organism evidence="3 4">
    <name type="scientific">Acacia crassicarpa</name>
    <name type="common">northern wattle</name>
    <dbReference type="NCBI Taxonomy" id="499986"/>
    <lineage>
        <taxon>Eukaryota</taxon>
        <taxon>Viridiplantae</taxon>
        <taxon>Streptophyta</taxon>
        <taxon>Embryophyta</taxon>
        <taxon>Tracheophyta</taxon>
        <taxon>Spermatophyta</taxon>
        <taxon>Magnoliopsida</taxon>
        <taxon>eudicotyledons</taxon>
        <taxon>Gunneridae</taxon>
        <taxon>Pentapetalae</taxon>
        <taxon>rosids</taxon>
        <taxon>fabids</taxon>
        <taxon>Fabales</taxon>
        <taxon>Fabaceae</taxon>
        <taxon>Caesalpinioideae</taxon>
        <taxon>mimosoid clade</taxon>
        <taxon>Acacieae</taxon>
        <taxon>Acacia</taxon>
    </lineage>
</organism>
<gene>
    <name evidence="3" type="ORF">QN277_026598</name>
</gene>
<dbReference type="InterPro" id="IPR005162">
    <property type="entry name" value="Retrotrans_gag_dom"/>
</dbReference>
<feature type="region of interest" description="Disordered" evidence="1">
    <location>
        <begin position="247"/>
        <end position="292"/>
    </location>
</feature>
<name>A0AAE1K4P6_9FABA</name>
<accession>A0AAE1K4P6</accession>
<evidence type="ECO:0000313" key="4">
    <source>
        <dbReference type="Proteomes" id="UP001293593"/>
    </source>
</evidence>